<dbReference type="SUPFAM" id="SSF54427">
    <property type="entry name" value="NTF2-like"/>
    <property type="match status" value="1"/>
</dbReference>
<evidence type="ECO:0000313" key="4">
    <source>
        <dbReference type="Proteomes" id="UP000572680"/>
    </source>
</evidence>
<dbReference type="Gene3D" id="3.10.450.50">
    <property type="match status" value="1"/>
</dbReference>
<keyword evidence="4" id="KW-1185">Reference proteome</keyword>
<evidence type="ECO:0000259" key="2">
    <source>
        <dbReference type="Pfam" id="PF12680"/>
    </source>
</evidence>
<protein>
    <recommendedName>
        <fullName evidence="2">SnoaL-like domain-containing protein</fullName>
    </recommendedName>
</protein>
<dbReference type="EMBL" id="JACJIA010000004">
    <property type="protein sequence ID" value="MBA8952185.1"/>
    <property type="molecule type" value="Genomic_DNA"/>
</dbReference>
<proteinExistence type="predicted"/>
<organism evidence="3 4">
    <name type="scientific">Actinomadura namibiensis</name>
    <dbReference type="NCBI Taxonomy" id="182080"/>
    <lineage>
        <taxon>Bacteria</taxon>
        <taxon>Bacillati</taxon>
        <taxon>Actinomycetota</taxon>
        <taxon>Actinomycetes</taxon>
        <taxon>Streptosporangiales</taxon>
        <taxon>Thermomonosporaceae</taxon>
        <taxon>Actinomadura</taxon>
    </lineage>
</organism>
<dbReference type="InterPro" id="IPR032710">
    <property type="entry name" value="NTF2-like_dom_sf"/>
</dbReference>
<accession>A0A7W3LQ91</accession>
<feature type="chain" id="PRO_5030573389" description="SnoaL-like domain-containing protein" evidence="1">
    <location>
        <begin position="30"/>
        <end position="162"/>
    </location>
</feature>
<reference evidence="3 4" key="1">
    <citation type="submission" date="2020-08" db="EMBL/GenBank/DDBJ databases">
        <title>Genomic Encyclopedia of Type Strains, Phase IV (KMG-IV): sequencing the most valuable type-strain genomes for metagenomic binning, comparative biology and taxonomic classification.</title>
        <authorList>
            <person name="Goeker M."/>
        </authorList>
    </citation>
    <scope>NUCLEOTIDE SEQUENCE [LARGE SCALE GENOMIC DNA]</scope>
    <source>
        <strain evidence="3 4">DSM 44197</strain>
    </source>
</reference>
<comment type="caution">
    <text evidence="3">The sequence shown here is derived from an EMBL/GenBank/DDBJ whole genome shotgun (WGS) entry which is preliminary data.</text>
</comment>
<dbReference type="InterPro" id="IPR037401">
    <property type="entry name" value="SnoaL-like"/>
</dbReference>
<dbReference type="AlphaFoldDB" id="A0A7W3LQ91"/>
<evidence type="ECO:0000313" key="3">
    <source>
        <dbReference type="EMBL" id="MBA8952185.1"/>
    </source>
</evidence>
<feature type="signal peptide" evidence="1">
    <location>
        <begin position="1"/>
        <end position="29"/>
    </location>
</feature>
<name>A0A7W3LQ91_ACTNM</name>
<sequence>MAATTAGAVRRRVGAAALAAAAWPMPAGCAGDDPDPAPAAARSASPAATGSAVPRSALLPPVAAYVDAVNGKDLDALTKAFAPDGQVVDVGRRFAGRDAIRGWADREVIGGALTVRGVVERRDGYQKLLVTFAPGGSGGFAAHYAFTVSGSAITRADLTYAN</sequence>
<dbReference type="RefSeq" id="WP_182844443.1">
    <property type="nucleotide sequence ID" value="NZ_JACJIA010000004.1"/>
</dbReference>
<feature type="domain" description="SnoaL-like" evidence="2">
    <location>
        <begin position="62"/>
        <end position="108"/>
    </location>
</feature>
<evidence type="ECO:0000256" key="1">
    <source>
        <dbReference type="SAM" id="SignalP"/>
    </source>
</evidence>
<dbReference type="Pfam" id="PF12680">
    <property type="entry name" value="SnoaL_2"/>
    <property type="match status" value="1"/>
</dbReference>
<dbReference type="Proteomes" id="UP000572680">
    <property type="component" value="Unassembled WGS sequence"/>
</dbReference>
<keyword evidence="1" id="KW-0732">Signal</keyword>
<gene>
    <name evidence="3" type="ORF">HNR61_003825</name>
</gene>